<feature type="signal peptide" evidence="1">
    <location>
        <begin position="1"/>
        <end position="21"/>
    </location>
</feature>
<organism evidence="2 3">
    <name type="scientific">Laodelphax striatellus</name>
    <name type="common">Small brown planthopper</name>
    <name type="synonym">Delphax striatella</name>
    <dbReference type="NCBI Taxonomy" id="195883"/>
    <lineage>
        <taxon>Eukaryota</taxon>
        <taxon>Metazoa</taxon>
        <taxon>Ecdysozoa</taxon>
        <taxon>Arthropoda</taxon>
        <taxon>Hexapoda</taxon>
        <taxon>Insecta</taxon>
        <taxon>Pterygota</taxon>
        <taxon>Neoptera</taxon>
        <taxon>Paraneoptera</taxon>
        <taxon>Hemiptera</taxon>
        <taxon>Auchenorrhyncha</taxon>
        <taxon>Fulgoroidea</taxon>
        <taxon>Delphacidae</taxon>
        <taxon>Criomorphinae</taxon>
        <taxon>Laodelphax</taxon>
    </lineage>
</organism>
<name>A0A482XF54_LAOST</name>
<comment type="caution">
    <text evidence="2">The sequence shown here is derived from an EMBL/GenBank/DDBJ whole genome shotgun (WGS) entry which is preliminary data.</text>
</comment>
<dbReference type="EMBL" id="QKKF02011224">
    <property type="protein sequence ID" value="RZF44210.1"/>
    <property type="molecule type" value="Genomic_DNA"/>
</dbReference>
<gene>
    <name evidence="2" type="ORF">LSTR_LSTR003850</name>
</gene>
<sequence length="115" mass="12822">MVVVRLGRWKLFLVKPGLSLALSWWKEGKATPPLHLIAPVFLNFSPSELEVTTRYFPDWGRNSTKLSTVRVRDSTPSYFSSSTHLTHSAHAHSPALAQPAMHCDLPTDGRTQLAV</sequence>
<evidence type="ECO:0000313" key="3">
    <source>
        <dbReference type="Proteomes" id="UP000291343"/>
    </source>
</evidence>
<evidence type="ECO:0000256" key="1">
    <source>
        <dbReference type="SAM" id="SignalP"/>
    </source>
</evidence>
<reference evidence="2 3" key="1">
    <citation type="journal article" date="2017" name="Gigascience">
        <title>Genome sequence of the small brown planthopper, Laodelphax striatellus.</title>
        <authorList>
            <person name="Zhu J."/>
            <person name="Jiang F."/>
            <person name="Wang X."/>
            <person name="Yang P."/>
            <person name="Bao Y."/>
            <person name="Zhao W."/>
            <person name="Wang W."/>
            <person name="Lu H."/>
            <person name="Wang Q."/>
            <person name="Cui N."/>
            <person name="Li J."/>
            <person name="Chen X."/>
            <person name="Luo L."/>
            <person name="Yu J."/>
            <person name="Kang L."/>
            <person name="Cui F."/>
        </authorList>
    </citation>
    <scope>NUCLEOTIDE SEQUENCE [LARGE SCALE GENOMIC DNA]</scope>
    <source>
        <strain evidence="2">Lst14</strain>
    </source>
</reference>
<evidence type="ECO:0008006" key="4">
    <source>
        <dbReference type="Google" id="ProtNLM"/>
    </source>
</evidence>
<dbReference type="AlphaFoldDB" id="A0A482XF54"/>
<proteinExistence type="predicted"/>
<evidence type="ECO:0000313" key="2">
    <source>
        <dbReference type="EMBL" id="RZF44210.1"/>
    </source>
</evidence>
<keyword evidence="3" id="KW-1185">Reference proteome</keyword>
<accession>A0A482XF54</accession>
<protein>
    <recommendedName>
        <fullName evidence="4">Secreted protein</fullName>
    </recommendedName>
</protein>
<keyword evidence="1" id="KW-0732">Signal</keyword>
<feature type="chain" id="PRO_5019782912" description="Secreted protein" evidence="1">
    <location>
        <begin position="22"/>
        <end position="115"/>
    </location>
</feature>
<dbReference type="Proteomes" id="UP000291343">
    <property type="component" value="Unassembled WGS sequence"/>
</dbReference>
<dbReference type="InParanoid" id="A0A482XF54"/>